<comment type="cofactor">
    <cofactor evidence="1">
        <name>Mg(2+)</name>
        <dbReference type="ChEBI" id="CHEBI:18420"/>
    </cofactor>
</comment>
<evidence type="ECO:0000256" key="1">
    <source>
        <dbReference type="ARBA" id="ARBA00001946"/>
    </source>
</evidence>
<dbReference type="GO" id="GO:0019826">
    <property type="term" value="F:oxygen sensor activity"/>
    <property type="evidence" value="ECO:0007669"/>
    <property type="project" value="UniProtKB-ARBA"/>
</dbReference>
<evidence type="ECO:0000256" key="3">
    <source>
        <dbReference type="ARBA" id="ARBA00022490"/>
    </source>
</evidence>
<dbReference type="PANTHER" id="PTHR24421:SF56">
    <property type="entry name" value="OXYGEN SENSOR HISTIDINE KINASE RESPONSE REGULATOR DOST"/>
    <property type="match status" value="1"/>
</dbReference>
<feature type="domain" description="GAF" evidence="11">
    <location>
        <begin position="58"/>
        <end position="205"/>
    </location>
</feature>
<dbReference type="Pfam" id="PF01590">
    <property type="entry name" value="GAF"/>
    <property type="match status" value="1"/>
</dbReference>
<dbReference type="PANTHER" id="PTHR24421">
    <property type="entry name" value="NITRATE/NITRITE SENSOR PROTEIN NARX-RELATED"/>
    <property type="match status" value="1"/>
</dbReference>
<keyword evidence="10" id="KW-0902">Two-component regulatory system</keyword>
<evidence type="ECO:0000256" key="7">
    <source>
        <dbReference type="ARBA" id="ARBA00022777"/>
    </source>
</evidence>
<sequence>MTDDQADWQPSLPLPSLSRVDLDALLQELLARVGAVMTSRERLRALLDAVVGIGSDLDLHSTLERIVQAACRLADARYGALGVIGPDRMLIEFINHGVTAQERADIGDLPRGHGVLGLLIEEPRPIRLHDITQHPRAYGFPPNHPPMHSFLGVPVRIRDQVFGNLYLAEKSGGEQFTQDDEDLVSALSVAAGAAIDNARLYAQAERRQRWLMAAAEITSVLLGEVRRTEALEFVATRARDVAGADLAMVLLADETGGNTSGGRLTVEVSVGGPGDAAGWSVAVDGSEFTEVLGRQQLSVVTDLATAADWPAPLSTGTALLVPLAVGGVALGVLVVAYRKDSVPIAEGLELAMVETFAGQAALALERARAQDEREMLAVVGDRERIARDLHDVVIQRLFAAGMQLQGATRLSGQPDVQTRIERVVNDLDTTIRDIRGAIFELRGPAQHSFRTEIRDLVDEAREPLGFRPALRIDGPVDTAVPDAQRTALLAVLREALSNVAKHAQAGAVTITVAIVQGRLSLAVRDDGRGIAAAAGPSGQGLPNMRARAVDLDGVCTVESSTAGTVVSWNVPL</sequence>
<evidence type="ECO:0000259" key="12">
    <source>
        <dbReference type="SMART" id="SM00387"/>
    </source>
</evidence>
<dbReference type="GO" id="GO:0046983">
    <property type="term" value="F:protein dimerization activity"/>
    <property type="evidence" value="ECO:0007669"/>
    <property type="project" value="InterPro"/>
</dbReference>
<reference evidence="13" key="1">
    <citation type="submission" date="2021-01" db="EMBL/GenBank/DDBJ databases">
        <title>Whole genome shotgun sequence of Dactylosporangium siamense NBRC 106093.</title>
        <authorList>
            <person name="Komaki H."/>
            <person name="Tamura T."/>
        </authorList>
    </citation>
    <scope>NUCLEOTIDE SEQUENCE</scope>
    <source>
        <strain evidence="13">NBRC 106093</strain>
    </source>
</reference>
<dbReference type="GO" id="GO:0070025">
    <property type="term" value="F:carbon monoxide binding"/>
    <property type="evidence" value="ECO:0007669"/>
    <property type="project" value="UniProtKB-ARBA"/>
</dbReference>
<dbReference type="Proteomes" id="UP000660611">
    <property type="component" value="Unassembled WGS sequence"/>
</dbReference>
<keyword evidence="5" id="KW-0808">Transferase</keyword>
<dbReference type="GO" id="GO:0020037">
    <property type="term" value="F:heme binding"/>
    <property type="evidence" value="ECO:0007669"/>
    <property type="project" value="UniProtKB-ARBA"/>
</dbReference>
<dbReference type="InterPro" id="IPR029016">
    <property type="entry name" value="GAF-like_dom_sf"/>
</dbReference>
<evidence type="ECO:0000256" key="10">
    <source>
        <dbReference type="ARBA" id="ARBA00023012"/>
    </source>
</evidence>
<comment type="cofactor">
    <cofactor evidence="2">
        <name>heme</name>
        <dbReference type="ChEBI" id="CHEBI:30413"/>
    </cofactor>
</comment>
<evidence type="ECO:0000256" key="2">
    <source>
        <dbReference type="ARBA" id="ARBA00001971"/>
    </source>
</evidence>
<dbReference type="GO" id="GO:0005524">
    <property type="term" value="F:ATP binding"/>
    <property type="evidence" value="ECO:0007669"/>
    <property type="project" value="UniProtKB-ARBA"/>
</dbReference>
<dbReference type="SMART" id="SM00065">
    <property type="entry name" value="GAF"/>
    <property type="match status" value="2"/>
</dbReference>
<dbReference type="FunFam" id="3.30.450.40:FF:000052">
    <property type="entry name" value="Oxygen sensor histidine kinase response regulator DevS/DosS"/>
    <property type="match status" value="1"/>
</dbReference>
<evidence type="ECO:0000256" key="5">
    <source>
        <dbReference type="ARBA" id="ARBA00022679"/>
    </source>
</evidence>
<dbReference type="Pfam" id="PF07730">
    <property type="entry name" value="HisKA_3"/>
    <property type="match status" value="1"/>
</dbReference>
<accession>A0A919PIY9</accession>
<feature type="domain" description="Histidine kinase/HSP90-like ATPase" evidence="12">
    <location>
        <begin position="483"/>
        <end position="572"/>
    </location>
</feature>
<evidence type="ECO:0000256" key="8">
    <source>
        <dbReference type="ARBA" id="ARBA00022842"/>
    </source>
</evidence>
<protein>
    <submittedName>
        <fullName evidence="13">Histidine kinase</fullName>
    </submittedName>
</protein>
<keyword evidence="7 13" id="KW-0418">Kinase</keyword>
<name>A0A919PIY9_9ACTN</name>
<dbReference type="Gene3D" id="3.30.565.10">
    <property type="entry name" value="Histidine kinase-like ATPase, C-terminal domain"/>
    <property type="match status" value="1"/>
</dbReference>
<dbReference type="InterPro" id="IPR011712">
    <property type="entry name" value="Sig_transdc_His_kin_sub3_dim/P"/>
</dbReference>
<dbReference type="GO" id="GO:0019825">
    <property type="term" value="F:oxygen binding"/>
    <property type="evidence" value="ECO:0007669"/>
    <property type="project" value="UniProtKB-ARBA"/>
</dbReference>
<dbReference type="GO" id="GO:0070483">
    <property type="term" value="P:detection of hypoxia"/>
    <property type="evidence" value="ECO:0007669"/>
    <property type="project" value="UniProtKB-ARBA"/>
</dbReference>
<dbReference type="InterPro" id="IPR003018">
    <property type="entry name" value="GAF"/>
</dbReference>
<keyword evidence="9" id="KW-0408">Iron</keyword>
<gene>
    <name evidence="13" type="ORF">Dsi01nite_037460</name>
</gene>
<dbReference type="Pfam" id="PF02518">
    <property type="entry name" value="HATPase_c"/>
    <property type="match status" value="1"/>
</dbReference>
<keyword evidence="14" id="KW-1185">Reference proteome</keyword>
<proteinExistence type="predicted"/>
<dbReference type="SMART" id="SM00387">
    <property type="entry name" value="HATPase_c"/>
    <property type="match status" value="1"/>
</dbReference>
<dbReference type="GO" id="GO:0070026">
    <property type="term" value="F:nitric oxide binding"/>
    <property type="evidence" value="ECO:0007669"/>
    <property type="project" value="UniProtKB-ARBA"/>
</dbReference>
<keyword evidence="6" id="KW-0479">Metal-binding</keyword>
<evidence type="ECO:0000256" key="4">
    <source>
        <dbReference type="ARBA" id="ARBA00022553"/>
    </source>
</evidence>
<dbReference type="EMBL" id="BONQ01000055">
    <property type="protein sequence ID" value="GIG45705.1"/>
    <property type="molecule type" value="Genomic_DNA"/>
</dbReference>
<dbReference type="GO" id="GO:0000287">
    <property type="term" value="F:magnesium ion binding"/>
    <property type="evidence" value="ECO:0007669"/>
    <property type="project" value="UniProtKB-ARBA"/>
</dbReference>
<dbReference type="GO" id="GO:0000155">
    <property type="term" value="F:phosphorelay sensor kinase activity"/>
    <property type="evidence" value="ECO:0007669"/>
    <property type="project" value="InterPro"/>
</dbReference>
<dbReference type="InterPro" id="IPR050482">
    <property type="entry name" value="Sensor_HK_TwoCompSys"/>
</dbReference>
<dbReference type="InterPro" id="IPR036890">
    <property type="entry name" value="HATPase_C_sf"/>
</dbReference>
<dbReference type="SUPFAM" id="SSF55781">
    <property type="entry name" value="GAF domain-like"/>
    <property type="match status" value="2"/>
</dbReference>
<dbReference type="AlphaFoldDB" id="A0A919PIY9"/>
<keyword evidence="4" id="KW-0597">Phosphoprotein</keyword>
<dbReference type="Gene3D" id="1.20.5.1930">
    <property type="match status" value="1"/>
</dbReference>
<evidence type="ECO:0000256" key="6">
    <source>
        <dbReference type="ARBA" id="ARBA00022723"/>
    </source>
</evidence>
<feature type="domain" description="GAF" evidence="11">
    <location>
        <begin position="226"/>
        <end position="374"/>
    </location>
</feature>
<dbReference type="SUPFAM" id="SSF55874">
    <property type="entry name" value="ATPase domain of HSP90 chaperone/DNA topoisomerase II/histidine kinase"/>
    <property type="match status" value="1"/>
</dbReference>
<keyword evidence="3" id="KW-0963">Cytoplasm</keyword>
<dbReference type="CDD" id="cd16917">
    <property type="entry name" value="HATPase_UhpB-NarQ-NarX-like"/>
    <property type="match status" value="1"/>
</dbReference>
<evidence type="ECO:0000313" key="13">
    <source>
        <dbReference type="EMBL" id="GIG45705.1"/>
    </source>
</evidence>
<organism evidence="13 14">
    <name type="scientific">Dactylosporangium siamense</name>
    <dbReference type="NCBI Taxonomy" id="685454"/>
    <lineage>
        <taxon>Bacteria</taxon>
        <taxon>Bacillati</taxon>
        <taxon>Actinomycetota</taxon>
        <taxon>Actinomycetes</taxon>
        <taxon>Micromonosporales</taxon>
        <taxon>Micromonosporaceae</taxon>
        <taxon>Dactylosporangium</taxon>
    </lineage>
</organism>
<evidence type="ECO:0000256" key="9">
    <source>
        <dbReference type="ARBA" id="ARBA00023004"/>
    </source>
</evidence>
<evidence type="ECO:0000313" key="14">
    <source>
        <dbReference type="Proteomes" id="UP000660611"/>
    </source>
</evidence>
<dbReference type="Gene3D" id="3.30.450.40">
    <property type="match status" value="2"/>
</dbReference>
<keyword evidence="8" id="KW-0460">Magnesium</keyword>
<dbReference type="InterPro" id="IPR003594">
    <property type="entry name" value="HATPase_dom"/>
</dbReference>
<dbReference type="GO" id="GO:0016020">
    <property type="term" value="C:membrane"/>
    <property type="evidence" value="ECO:0007669"/>
    <property type="project" value="InterPro"/>
</dbReference>
<dbReference type="Pfam" id="PF13185">
    <property type="entry name" value="GAF_2"/>
    <property type="match status" value="1"/>
</dbReference>
<comment type="caution">
    <text evidence="13">The sequence shown here is derived from an EMBL/GenBank/DDBJ whole genome shotgun (WGS) entry which is preliminary data.</text>
</comment>
<evidence type="ECO:0000259" key="11">
    <source>
        <dbReference type="SMART" id="SM00065"/>
    </source>
</evidence>